<comment type="caution">
    <text evidence="2">The sequence shown here is derived from an EMBL/GenBank/DDBJ whole genome shotgun (WGS) entry which is preliminary data.</text>
</comment>
<evidence type="ECO:0000256" key="1">
    <source>
        <dbReference type="SAM" id="SignalP"/>
    </source>
</evidence>
<accession>A0A9W8WG27</accession>
<proteinExistence type="predicted"/>
<reference evidence="2" key="1">
    <citation type="submission" date="2022-10" db="EMBL/GenBank/DDBJ databases">
        <title>Tapping the CABI collections for fungal endophytes: first genome assemblies for Collariella, Neodidymelliopsis, Ascochyta clinopodiicola, Didymella pomorum, Didymosphaeria variabile, Neocosmospora piperis and Neocucurbitaria cava.</title>
        <authorList>
            <person name="Hill R."/>
        </authorList>
    </citation>
    <scope>NUCLEOTIDE SEQUENCE</scope>
    <source>
        <strain evidence="2">IMI 366586</strain>
    </source>
</reference>
<dbReference type="EMBL" id="JAPEUR010000069">
    <property type="protein sequence ID" value="KAJ4323536.1"/>
    <property type="molecule type" value="Genomic_DNA"/>
</dbReference>
<evidence type="ECO:0000313" key="3">
    <source>
        <dbReference type="Proteomes" id="UP001140502"/>
    </source>
</evidence>
<dbReference type="AlphaFoldDB" id="A0A9W8WG27"/>
<dbReference type="OrthoDB" id="5099324at2759"/>
<evidence type="ECO:0008006" key="4">
    <source>
        <dbReference type="Google" id="ProtNLM"/>
    </source>
</evidence>
<keyword evidence="1" id="KW-0732">Signal</keyword>
<organism evidence="2 3">
    <name type="scientific">Fusarium piperis</name>
    <dbReference type="NCBI Taxonomy" id="1435070"/>
    <lineage>
        <taxon>Eukaryota</taxon>
        <taxon>Fungi</taxon>
        <taxon>Dikarya</taxon>
        <taxon>Ascomycota</taxon>
        <taxon>Pezizomycotina</taxon>
        <taxon>Sordariomycetes</taxon>
        <taxon>Hypocreomycetidae</taxon>
        <taxon>Hypocreales</taxon>
        <taxon>Nectriaceae</taxon>
        <taxon>Fusarium</taxon>
        <taxon>Fusarium solani species complex</taxon>
    </lineage>
</organism>
<protein>
    <recommendedName>
        <fullName evidence="4">CBM-cenC domain-containing protein</fullName>
    </recommendedName>
</protein>
<feature type="signal peptide" evidence="1">
    <location>
        <begin position="1"/>
        <end position="21"/>
    </location>
</feature>
<keyword evidence="3" id="KW-1185">Reference proteome</keyword>
<dbReference type="Gene3D" id="2.60.120.260">
    <property type="entry name" value="Galactose-binding domain-like"/>
    <property type="match status" value="1"/>
</dbReference>
<dbReference type="Proteomes" id="UP001140502">
    <property type="component" value="Unassembled WGS sequence"/>
</dbReference>
<sequence>MARSSLFVVATLAFGILGANAGPCRPSTTVTSVVETSSTAVAETSSTTLVESSSTIVVESSSTTLVETSTSLAESSSTTLAQTSTTSEAPSCDTTQVLVNPSFDDNDGAPWSGIGNVRSDQEPHTGSHNLRFLFTGGGVQRYTFSQTLTDLNGPYRLSYYYRLVGWAGWDGSQGFSCSIVPTVGSRQLPSSGPSPDGPYQWTQENQVWANTSPSGHVDEATVSFSVRCNGEFNELTLAIDDVTFTEIKCEPLQT</sequence>
<name>A0A9W8WG27_9HYPO</name>
<feature type="chain" id="PRO_5040812073" description="CBM-cenC domain-containing protein" evidence="1">
    <location>
        <begin position="22"/>
        <end position="254"/>
    </location>
</feature>
<gene>
    <name evidence="2" type="ORF">N0V84_004276</name>
</gene>
<evidence type="ECO:0000313" key="2">
    <source>
        <dbReference type="EMBL" id="KAJ4323536.1"/>
    </source>
</evidence>